<comment type="caution">
    <text evidence="1">The sequence shown here is derived from an EMBL/GenBank/DDBJ whole genome shotgun (WGS) entry which is preliminary data.</text>
</comment>
<organism evidence="1 2">
    <name type="scientific">Apiospora phragmitis</name>
    <dbReference type="NCBI Taxonomy" id="2905665"/>
    <lineage>
        <taxon>Eukaryota</taxon>
        <taxon>Fungi</taxon>
        <taxon>Dikarya</taxon>
        <taxon>Ascomycota</taxon>
        <taxon>Pezizomycotina</taxon>
        <taxon>Sordariomycetes</taxon>
        <taxon>Xylariomycetidae</taxon>
        <taxon>Amphisphaeriales</taxon>
        <taxon>Apiosporaceae</taxon>
        <taxon>Apiospora</taxon>
    </lineage>
</organism>
<dbReference type="EMBL" id="JAQQWL010000011">
    <property type="protein sequence ID" value="KAK8050206.1"/>
    <property type="molecule type" value="Genomic_DNA"/>
</dbReference>
<accession>A0ABR1TU89</accession>
<evidence type="ECO:0000313" key="1">
    <source>
        <dbReference type="EMBL" id="KAK8050206.1"/>
    </source>
</evidence>
<dbReference type="RefSeq" id="XP_066712455.1">
    <property type="nucleotide sequence ID" value="XM_066863345.1"/>
</dbReference>
<keyword evidence="2" id="KW-1185">Reference proteome</keyword>
<reference evidence="1 2" key="1">
    <citation type="submission" date="2023-01" db="EMBL/GenBank/DDBJ databases">
        <title>Analysis of 21 Apiospora genomes using comparative genomics revels a genus with tremendous synthesis potential of carbohydrate active enzymes and secondary metabolites.</title>
        <authorList>
            <person name="Sorensen T."/>
        </authorList>
    </citation>
    <scope>NUCLEOTIDE SEQUENCE [LARGE SCALE GENOMIC DNA]</scope>
    <source>
        <strain evidence="1 2">CBS 135458</strain>
    </source>
</reference>
<dbReference type="GeneID" id="92096408"/>
<proteinExistence type="predicted"/>
<gene>
    <name evidence="1" type="ORF">PG994_011936</name>
</gene>
<dbReference type="Proteomes" id="UP001480595">
    <property type="component" value="Unassembled WGS sequence"/>
</dbReference>
<name>A0ABR1TU89_9PEZI</name>
<sequence length="161" mass="16691">MWTVGVSCGSGDGDQGAVDDGTTAPAIVASPVCLVTATLIKVTHQAAVVVWGEGFASAIVGVGKPGCPAHWSTRGTAYSEAQEASCASHMHHSSRRLAGTLVSFTSGAWVAVMACAFSQLRRDATVGVGLLSTSTRDDMAEHQASWSFHRRTSNLLSKWGG</sequence>
<protein>
    <submittedName>
        <fullName evidence="1">Uncharacterized protein</fullName>
    </submittedName>
</protein>
<evidence type="ECO:0000313" key="2">
    <source>
        <dbReference type="Proteomes" id="UP001480595"/>
    </source>
</evidence>